<dbReference type="Proteomes" id="UP000663851">
    <property type="component" value="Unassembled WGS sequence"/>
</dbReference>
<dbReference type="Pfam" id="PF13676">
    <property type="entry name" value="TIR_2"/>
    <property type="match status" value="1"/>
</dbReference>
<dbReference type="Proteomes" id="UP000663873">
    <property type="component" value="Unassembled WGS sequence"/>
</dbReference>
<dbReference type="Proteomes" id="UP000663862">
    <property type="component" value="Unassembled WGS sequence"/>
</dbReference>
<dbReference type="InterPro" id="IPR035897">
    <property type="entry name" value="Toll_tir_struct_dom_sf"/>
</dbReference>
<organism evidence="5 6">
    <name type="scientific">Rotaria socialis</name>
    <dbReference type="NCBI Taxonomy" id="392032"/>
    <lineage>
        <taxon>Eukaryota</taxon>
        <taxon>Metazoa</taxon>
        <taxon>Spiralia</taxon>
        <taxon>Gnathifera</taxon>
        <taxon>Rotifera</taxon>
        <taxon>Eurotatoria</taxon>
        <taxon>Bdelloidea</taxon>
        <taxon>Philodinida</taxon>
        <taxon>Philodinidae</taxon>
        <taxon>Rotaria</taxon>
    </lineage>
</organism>
<dbReference type="SUPFAM" id="SSF52200">
    <property type="entry name" value="Toll/Interleukin receptor TIR domain"/>
    <property type="match status" value="1"/>
</dbReference>
<gene>
    <name evidence="3" type="ORF">HFQ381_LOCUS26530</name>
    <name evidence="5" type="ORF">QYT958_LOCUS16813</name>
    <name evidence="4" type="ORF">TSG867_LOCUS27016</name>
    <name evidence="2" type="ORF">UJA718_LOCUS8897</name>
</gene>
<dbReference type="EMBL" id="CAJOBP010000965">
    <property type="protein sequence ID" value="CAF4240328.1"/>
    <property type="molecule type" value="Genomic_DNA"/>
</dbReference>
<name>A0A821HFD9_9BILA</name>
<comment type="caution">
    <text evidence="5">The sequence shown here is derived from an EMBL/GenBank/DDBJ whole genome shotgun (WGS) entry which is preliminary data.</text>
</comment>
<keyword evidence="7" id="KW-1185">Reference proteome</keyword>
<dbReference type="InterPro" id="IPR000157">
    <property type="entry name" value="TIR_dom"/>
</dbReference>
<sequence length="438" mass="50029">MTDHTPMDSNLNDENIDQCLSRSESTDAVGQPCTNEYPTSITDVDVGEFIVAIDGILEIIKDGNRLSISSKGHLQTDVDESSTAEEETIISGDQYQLSAEPLLSLPDTKEKSCIMHISDYIILVCMLKIQHKTQLSSVTTVNNQQKLQKNRYIMISYKHGTCDEISEKIDTILQDEGYRVWRDPRCLHGSIIGSMAKAFENSSIVLLLTNHEYQDSHYCMMAPASSTETNINSLNTIMGSATTNDNTLDMGDRINKIISDYKKAIQKNHLQLRHLTTNELSKLMERLCQEISPDTLELFRNEHFNDDNNTADNTTQELEKFYEWMPKYLTEQDLKLEVIIRSKQEQQQNLSVVTQALLNQNEQIFQQIQAQPQQLTQMLTWQQQQQANNQNAQSINNFNQNSPQIDQSDKQKDYFDTLVKLASTTILLWTMVALVKRS</sequence>
<dbReference type="EMBL" id="CAJOBQ010002979">
    <property type="protein sequence ID" value="CAF4588013.1"/>
    <property type="molecule type" value="Genomic_DNA"/>
</dbReference>
<evidence type="ECO:0000259" key="1">
    <source>
        <dbReference type="Pfam" id="PF13676"/>
    </source>
</evidence>
<dbReference type="PANTHER" id="PTHR46270:SF2">
    <property type="entry name" value="TIR DOMAIN-CONTAINING PROTEIN"/>
    <property type="match status" value="1"/>
</dbReference>
<dbReference type="AlphaFoldDB" id="A0A821HFD9"/>
<evidence type="ECO:0000313" key="3">
    <source>
        <dbReference type="EMBL" id="CAF4484386.1"/>
    </source>
</evidence>
<evidence type="ECO:0000313" key="7">
    <source>
        <dbReference type="Proteomes" id="UP000663873"/>
    </source>
</evidence>
<dbReference type="Proteomes" id="UP000663848">
    <property type="component" value="Unassembled WGS sequence"/>
</dbReference>
<evidence type="ECO:0000313" key="5">
    <source>
        <dbReference type="EMBL" id="CAF4684326.1"/>
    </source>
</evidence>
<dbReference type="PANTHER" id="PTHR46270">
    <property type="entry name" value="ARMADILLO-TYPE FOLD-RELATED"/>
    <property type="match status" value="1"/>
</dbReference>
<evidence type="ECO:0000313" key="2">
    <source>
        <dbReference type="EMBL" id="CAF4240328.1"/>
    </source>
</evidence>
<dbReference type="GO" id="GO:0007165">
    <property type="term" value="P:signal transduction"/>
    <property type="evidence" value="ECO:0007669"/>
    <property type="project" value="InterPro"/>
</dbReference>
<evidence type="ECO:0000313" key="6">
    <source>
        <dbReference type="Proteomes" id="UP000663848"/>
    </source>
</evidence>
<feature type="domain" description="TIR" evidence="1">
    <location>
        <begin position="153"/>
        <end position="222"/>
    </location>
</feature>
<dbReference type="EMBL" id="CAJOBO010003207">
    <property type="protein sequence ID" value="CAF4484386.1"/>
    <property type="molecule type" value="Genomic_DNA"/>
</dbReference>
<protein>
    <recommendedName>
        <fullName evidence="1">TIR domain-containing protein</fullName>
    </recommendedName>
</protein>
<dbReference type="Gene3D" id="3.40.50.10140">
    <property type="entry name" value="Toll/interleukin-1 receptor homology (TIR) domain"/>
    <property type="match status" value="1"/>
</dbReference>
<accession>A0A821HFD9</accession>
<proteinExistence type="predicted"/>
<reference evidence="5" key="1">
    <citation type="submission" date="2021-02" db="EMBL/GenBank/DDBJ databases">
        <authorList>
            <person name="Nowell W R."/>
        </authorList>
    </citation>
    <scope>NUCLEOTIDE SEQUENCE</scope>
</reference>
<evidence type="ECO:0000313" key="4">
    <source>
        <dbReference type="EMBL" id="CAF4588013.1"/>
    </source>
</evidence>
<dbReference type="EMBL" id="CAJOBR010002473">
    <property type="protein sequence ID" value="CAF4684326.1"/>
    <property type="molecule type" value="Genomic_DNA"/>
</dbReference>